<evidence type="ECO:0000259" key="1">
    <source>
        <dbReference type="Pfam" id="PF00144"/>
    </source>
</evidence>
<protein>
    <submittedName>
        <fullName evidence="2">Beta-lactamase family protein</fullName>
    </submittedName>
</protein>
<dbReference type="InterPro" id="IPR012338">
    <property type="entry name" value="Beta-lactam/transpept-like"/>
</dbReference>
<dbReference type="Gene3D" id="3.40.710.10">
    <property type="entry name" value="DD-peptidase/beta-lactamase superfamily"/>
    <property type="match status" value="1"/>
</dbReference>
<gene>
    <name evidence="2" type="ORF">IAD42_02480</name>
</gene>
<proteinExistence type="predicted"/>
<reference evidence="2" key="2">
    <citation type="journal article" date="2021" name="PeerJ">
        <title>Extensive microbial diversity within the chicken gut microbiome revealed by metagenomics and culture.</title>
        <authorList>
            <person name="Gilroy R."/>
            <person name="Ravi A."/>
            <person name="Getino M."/>
            <person name="Pursley I."/>
            <person name="Horton D.L."/>
            <person name="Alikhan N.F."/>
            <person name="Baker D."/>
            <person name="Gharbi K."/>
            <person name="Hall N."/>
            <person name="Watson M."/>
            <person name="Adriaenssens E.M."/>
            <person name="Foster-Nyarko E."/>
            <person name="Jarju S."/>
            <person name="Secka A."/>
            <person name="Antonio M."/>
            <person name="Oren A."/>
            <person name="Chaudhuri R.R."/>
            <person name="La Ragione R."/>
            <person name="Hildebrand F."/>
            <person name="Pallen M.J."/>
        </authorList>
    </citation>
    <scope>NUCLEOTIDE SEQUENCE</scope>
    <source>
        <strain evidence="2">ChiHecec3B27-6122</strain>
    </source>
</reference>
<evidence type="ECO:0000313" key="3">
    <source>
        <dbReference type="Proteomes" id="UP000886876"/>
    </source>
</evidence>
<dbReference type="EMBL" id="DVJS01000056">
    <property type="protein sequence ID" value="HIS96821.1"/>
    <property type="molecule type" value="Genomic_DNA"/>
</dbReference>
<comment type="caution">
    <text evidence="2">The sequence shown here is derived from an EMBL/GenBank/DDBJ whole genome shotgun (WGS) entry which is preliminary data.</text>
</comment>
<dbReference type="InterPro" id="IPR001466">
    <property type="entry name" value="Beta-lactam-related"/>
</dbReference>
<accession>A0A9D1K8C0</accession>
<dbReference type="AlphaFoldDB" id="A0A9D1K8C0"/>
<evidence type="ECO:0000313" key="2">
    <source>
        <dbReference type="EMBL" id="HIS96821.1"/>
    </source>
</evidence>
<dbReference type="SUPFAM" id="SSF56601">
    <property type="entry name" value="beta-lactamase/transpeptidase-like"/>
    <property type="match status" value="1"/>
</dbReference>
<feature type="domain" description="Beta-lactamase-related" evidence="1">
    <location>
        <begin position="2"/>
        <end position="172"/>
    </location>
</feature>
<organism evidence="2 3">
    <name type="scientific">Candidatus Scatomorpha pullistercoris</name>
    <dbReference type="NCBI Taxonomy" id="2840929"/>
    <lineage>
        <taxon>Bacteria</taxon>
        <taxon>Bacillati</taxon>
        <taxon>Bacillota</taxon>
        <taxon>Clostridia</taxon>
        <taxon>Eubacteriales</taxon>
        <taxon>Candidatus Scatomorpha</taxon>
    </lineage>
</organism>
<reference evidence="2" key="1">
    <citation type="submission" date="2020-10" db="EMBL/GenBank/DDBJ databases">
        <authorList>
            <person name="Gilroy R."/>
        </authorList>
    </citation>
    <scope>NUCLEOTIDE SEQUENCE</scope>
    <source>
        <strain evidence="2">ChiHecec3B27-6122</strain>
    </source>
</reference>
<sequence length="194" mass="21102">DLSYMLLGLVLEEVTGKPLEEAIDPLGFGVMYRPGRGLDLVPSCRDNAVEEGMCEELGMSFAGFRPHCTDVVGEPNDGNAHYFWHDVSGHAGLFGTARMAAALGRFYLTTEDPIYLGGVTPQPGCDGRCLTFHTGGAFPTGCGHTGFTGTSLWLDRERGIGLALLTNRLYYDHKPTADMNSFRRSVHEALLETI</sequence>
<name>A0A9D1K8C0_9FIRM</name>
<feature type="non-terminal residue" evidence="2">
    <location>
        <position position="1"/>
    </location>
</feature>
<dbReference type="Pfam" id="PF00144">
    <property type="entry name" value="Beta-lactamase"/>
    <property type="match status" value="1"/>
</dbReference>
<dbReference type="Proteomes" id="UP000886876">
    <property type="component" value="Unassembled WGS sequence"/>
</dbReference>